<keyword evidence="1" id="KW-1133">Transmembrane helix</keyword>
<keyword evidence="3" id="KW-1185">Reference proteome</keyword>
<dbReference type="RefSeq" id="WP_075063836.1">
    <property type="nucleotide sequence ID" value="NZ_LGCL01000036.1"/>
</dbReference>
<evidence type="ECO:0000313" key="2">
    <source>
        <dbReference type="EMBL" id="KPL73085.1"/>
    </source>
</evidence>
<feature type="transmembrane region" description="Helical" evidence="1">
    <location>
        <begin position="327"/>
        <end position="352"/>
    </location>
</feature>
<dbReference type="OrthoDB" id="3182597at2"/>
<evidence type="ECO:0000256" key="1">
    <source>
        <dbReference type="SAM" id="Phobius"/>
    </source>
</evidence>
<keyword evidence="1" id="KW-0812">Transmembrane</keyword>
<dbReference type="Proteomes" id="UP000050417">
    <property type="component" value="Unassembled WGS sequence"/>
</dbReference>
<keyword evidence="1" id="KW-0472">Membrane</keyword>
<comment type="caution">
    <text evidence="2">The sequence shown here is derived from an EMBL/GenBank/DDBJ whole genome shotgun (WGS) entry which is preliminary data.</text>
</comment>
<dbReference type="AlphaFoldDB" id="A0A0P6XCY2"/>
<proteinExistence type="predicted"/>
<feature type="transmembrane region" description="Helical" evidence="1">
    <location>
        <begin position="298"/>
        <end position="321"/>
    </location>
</feature>
<organism evidence="2 3">
    <name type="scientific">Ornatilinea apprima</name>
    <dbReference type="NCBI Taxonomy" id="1134406"/>
    <lineage>
        <taxon>Bacteria</taxon>
        <taxon>Bacillati</taxon>
        <taxon>Chloroflexota</taxon>
        <taxon>Anaerolineae</taxon>
        <taxon>Anaerolineales</taxon>
        <taxon>Anaerolineaceae</taxon>
        <taxon>Ornatilinea</taxon>
    </lineage>
</organism>
<protein>
    <submittedName>
        <fullName evidence="2">Uncharacterized protein</fullName>
    </submittedName>
</protein>
<evidence type="ECO:0000313" key="3">
    <source>
        <dbReference type="Proteomes" id="UP000050417"/>
    </source>
</evidence>
<accession>A0A0P6XCY2</accession>
<gene>
    <name evidence="2" type="ORF">ADN00_14945</name>
</gene>
<dbReference type="EMBL" id="LGCL01000036">
    <property type="protein sequence ID" value="KPL73085.1"/>
    <property type="molecule type" value="Genomic_DNA"/>
</dbReference>
<reference evidence="2 3" key="1">
    <citation type="submission" date="2015-07" db="EMBL/GenBank/DDBJ databases">
        <title>Genome sequence of Ornatilinea apprima DSM 23815.</title>
        <authorList>
            <person name="Hemp J."/>
            <person name="Ward L.M."/>
            <person name="Pace L.A."/>
            <person name="Fischer W.W."/>
        </authorList>
    </citation>
    <scope>NUCLEOTIDE SEQUENCE [LARGE SCALE GENOMIC DNA]</scope>
    <source>
        <strain evidence="2 3">P3M-1</strain>
    </source>
</reference>
<dbReference type="STRING" id="1134406.ADN00_14945"/>
<name>A0A0P6XCY2_9CHLR</name>
<sequence length="369" mass="40942">MNQEIAPNTIQEMWGLPLETVVCHACSRAFLKPAGSAADNCPQCSQGRLQPFSGPVRPEPPEKIIPFAISPSHLAARFTRFCEGVWLSAPDFSPQHLAQRALPIYFPLWLVDAAAQGTWQAEAGFDYQVQSTKEIFTNGEWHTQPIQETRIRWEPRLGKISRSYQNVAVNALTDQEQLSTALGQYDFERAIDFDPAHASSAWLRCPDVLPEQAWPQAEMRLQQVLQTDCQTACSAQHVRNFSVTADYSNQNWTQLLAPAYITYYTSDDNQKILVALNAQSGQLYGPRLASQKRGWKSAGILGGIGLGIVLLAILFFLVAAVFPPISIIASILLITGLLLVAGAVVPAAYPWLWNRGQMELRVFRSKDSS</sequence>